<evidence type="ECO:0000256" key="1">
    <source>
        <dbReference type="ARBA" id="ARBA00006484"/>
    </source>
</evidence>
<dbReference type="NCBIfam" id="NF009466">
    <property type="entry name" value="PRK12826.1-2"/>
    <property type="match status" value="1"/>
</dbReference>
<keyword evidence="6" id="KW-1185">Reference proteome</keyword>
<evidence type="ECO:0000256" key="3">
    <source>
        <dbReference type="SAM" id="MobiDB-lite"/>
    </source>
</evidence>
<dbReference type="SMART" id="SM00822">
    <property type="entry name" value="PKS_KR"/>
    <property type="match status" value="1"/>
</dbReference>
<dbReference type="Gene3D" id="3.40.50.720">
    <property type="entry name" value="NAD(P)-binding Rossmann-like Domain"/>
    <property type="match status" value="1"/>
</dbReference>
<dbReference type="InterPro" id="IPR002347">
    <property type="entry name" value="SDR_fam"/>
</dbReference>
<feature type="domain" description="Ketoreductase" evidence="4">
    <location>
        <begin position="31"/>
        <end position="206"/>
    </location>
</feature>
<sequence>MTSVVQPSTGSEAAPHRVPGTAAAQERPVSRVALVTGASRGVGRAIAVALAEQGHRVAVGYRSGEDAAQETLDLIAGAGAEGIAVRGDVGTGAEVDAMFTRVEEAFGPVELLVNNAGIIRDGLAVTLSDVDWAEVLRTNLDGPFHCARRALRGMLRRRWGRIVNVGSIVGLLGSSGQVNYASAKAGLLGMTRSLAREVAARNITVNTVVPGPVSTEILSELPSERLAELTRMAPMNRMGTPAEVAAAVAFLASDAAAFITGTALPVDGGISMGG</sequence>
<comment type="caution">
    <text evidence="5">The sequence shown here is derived from an EMBL/GenBank/DDBJ whole genome shotgun (WGS) entry which is preliminary data.</text>
</comment>
<dbReference type="InterPro" id="IPR057326">
    <property type="entry name" value="KR_dom"/>
</dbReference>
<dbReference type="GO" id="GO:0032787">
    <property type="term" value="P:monocarboxylic acid metabolic process"/>
    <property type="evidence" value="ECO:0007669"/>
    <property type="project" value="UniProtKB-ARBA"/>
</dbReference>
<gene>
    <name evidence="5" type="ORF">SCA03_14750</name>
</gene>
<dbReference type="InterPro" id="IPR036291">
    <property type="entry name" value="NAD(P)-bd_dom_sf"/>
</dbReference>
<dbReference type="PRINTS" id="PR00080">
    <property type="entry name" value="SDRFAMILY"/>
</dbReference>
<dbReference type="InterPro" id="IPR020904">
    <property type="entry name" value="Sc_DH/Rdtase_CS"/>
</dbReference>
<dbReference type="PROSITE" id="PS00061">
    <property type="entry name" value="ADH_SHORT"/>
    <property type="match status" value="1"/>
</dbReference>
<dbReference type="GO" id="GO:0016491">
    <property type="term" value="F:oxidoreductase activity"/>
    <property type="evidence" value="ECO:0007669"/>
    <property type="project" value="UniProtKB-KW"/>
</dbReference>
<dbReference type="PANTHER" id="PTHR42879:SF2">
    <property type="entry name" value="3-OXOACYL-[ACYL-CARRIER-PROTEIN] REDUCTASE FABG"/>
    <property type="match status" value="1"/>
</dbReference>
<protein>
    <submittedName>
        <fullName evidence="5">Beta-ketoacyl-ACP reductase</fullName>
    </submittedName>
</protein>
<name>A0A4Y3QU42_STRCI</name>
<accession>A0A4Y3QU42</accession>
<evidence type="ECO:0000313" key="5">
    <source>
        <dbReference type="EMBL" id="GEB48924.1"/>
    </source>
</evidence>
<dbReference type="FunFam" id="3.40.50.720:FF:000173">
    <property type="entry name" value="3-oxoacyl-[acyl-carrier protein] reductase"/>
    <property type="match status" value="1"/>
</dbReference>
<dbReference type="PANTHER" id="PTHR42879">
    <property type="entry name" value="3-OXOACYL-(ACYL-CARRIER-PROTEIN) REDUCTASE"/>
    <property type="match status" value="1"/>
</dbReference>
<feature type="region of interest" description="Disordered" evidence="3">
    <location>
        <begin position="1"/>
        <end position="26"/>
    </location>
</feature>
<reference evidence="5 6" key="1">
    <citation type="submission" date="2019-06" db="EMBL/GenBank/DDBJ databases">
        <title>Whole genome shotgun sequence of Streptomyces cacaoi subsp. cacaoi NBRC 12748.</title>
        <authorList>
            <person name="Hosoyama A."/>
            <person name="Uohara A."/>
            <person name="Ohji S."/>
            <person name="Ichikawa N."/>
        </authorList>
    </citation>
    <scope>NUCLEOTIDE SEQUENCE [LARGE SCALE GENOMIC DNA]</scope>
    <source>
        <strain evidence="5 6">NBRC 12748</strain>
    </source>
</reference>
<keyword evidence="2" id="KW-0560">Oxidoreductase</keyword>
<dbReference type="InterPro" id="IPR050259">
    <property type="entry name" value="SDR"/>
</dbReference>
<comment type="similarity">
    <text evidence="1">Belongs to the short-chain dehydrogenases/reductases (SDR) family.</text>
</comment>
<proteinExistence type="inferred from homology"/>
<evidence type="ECO:0000313" key="6">
    <source>
        <dbReference type="Proteomes" id="UP000319210"/>
    </source>
</evidence>
<organism evidence="5 6">
    <name type="scientific">Streptomyces cacaoi</name>
    <dbReference type="NCBI Taxonomy" id="1898"/>
    <lineage>
        <taxon>Bacteria</taxon>
        <taxon>Bacillati</taxon>
        <taxon>Actinomycetota</taxon>
        <taxon>Actinomycetes</taxon>
        <taxon>Kitasatosporales</taxon>
        <taxon>Streptomycetaceae</taxon>
        <taxon>Streptomyces</taxon>
    </lineage>
</organism>
<evidence type="ECO:0000256" key="2">
    <source>
        <dbReference type="ARBA" id="ARBA00023002"/>
    </source>
</evidence>
<evidence type="ECO:0000259" key="4">
    <source>
        <dbReference type="SMART" id="SM00822"/>
    </source>
</evidence>
<dbReference type="AlphaFoldDB" id="A0A4Y3QU42"/>
<dbReference type="SUPFAM" id="SSF51735">
    <property type="entry name" value="NAD(P)-binding Rossmann-fold domains"/>
    <property type="match status" value="1"/>
</dbReference>
<dbReference type="PRINTS" id="PR00081">
    <property type="entry name" value="GDHRDH"/>
</dbReference>
<dbReference type="EMBL" id="BJMM01000004">
    <property type="protein sequence ID" value="GEB48924.1"/>
    <property type="molecule type" value="Genomic_DNA"/>
</dbReference>
<feature type="compositionally biased region" description="Polar residues" evidence="3">
    <location>
        <begin position="1"/>
        <end position="11"/>
    </location>
</feature>
<dbReference type="Proteomes" id="UP000319210">
    <property type="component" value="Unassembled WGS sequence"/>
</dbReference>
<dbReference type="Pfam" id="PF13561">
    <property type="entry name" value="adh_short_C2"/>
    <property type="match status" value="1"/>
</dbReference>